<evidence type="ECO:0000313" key="2">
    <source>
        <dbReference type="Proteomes" id="UP000784294"/>
    </source>
</evidence>
<name>A0A3S5FEM7_9PLAT</name>
<keyword evidence="2" id="KW-1185">Reference proteome</keyword>
<dbReference type="Proteomes" id="UP000784294">
    <property type="component" value="Unassembled WGS sequence"/>
</dbReference>
<sequence length="78" mass="8919">NEVLPRDVASEIATGFIKDVVDYCAILNNEEEKLNETELQSAYHQAKDMLEVLSYLGVEDKVEEEVIEVSNPRFDILF</sequence>
<comment type="caution">
    <text evidence="1">The sequence shown here is derived from an EMBL/GenBank/DDBJ whole genome shotgun (WGS) entry which is preliminary data.</text>
</comment>
<protein>
    <submittedName>
        <fullName evidence="1">Uncharacterized protein</fullName>
    </submittedName>
</protein>
<proteinExistence type="predicted"/>
<evidence type="ECO:0000313" key="1">
    <source>
        <dbReference type="EMBL" id="VEL26408.1"/>
    </source>
</evidence>
<organism evidence="1 2">
    <name type="scientific">Protopolystoma xenopodis</name>
    <dbReference type="NCBI Taxonomy" id="117903"/>
    <lineage>
        <taxon>Eukaryota</taxon>
        <taxon>Metazoa</taxon>
        <taxon>Spiralia</taxon>
        <taxon>Lophotrochozoa</taxon>
        <taxon>Platyhelminthes</taxon>
        <taxon>Monogenea</taxon>
        <taxon>Polyopisthocotylea</taxon>
        <taxon>Polystomatidea</taxon>
        <taxon>Polystomatidae</taxon>
        <taxon>Protopolystoma</taxon>
    </lineage>
</organism>
<feature type="non-terminal residue" evidence="1">
    <location>
        <position position="1"/>
    </location>
</feature>
<gene>
    <name evidence="1" type="ORF">PXEA_LOCUS19848</name>
</gene>
<reference evidence="1" key="1">
    <citation type="submission" date="2018-11" db="EMBL/GenBank/DDBJ databases">
        <authorList>
            <consortium name="Pathogen Informatics"/>
        </authorList>
    </citation>
    <scope>NUCLEOTIDE SEQUENCE</scope>
</reference>
<accession>A0A3S5FEM7</accession>
<dbReference type="EMBL" id="CAAALY010080041">
    <property type="protein sequence ID" value="VEL26408.1"/>
    <property type="molecule type" value="Genomic_DNA"/>
</dbReference>
<dbReference type="AlphaFoldDB" id="A0A3S5FEM7"/>